<sequence>MTGVRHPLCKILDELKIQPQLTKKVAQTVHPAQCELRQAQYVAEIGMYLSDYFVFLDECAVSQATHSRDRAWSRHGR</sequence>
<organism evidence="1 3">
    <name type="scientific">Puccinia coronata f. sp. avenae</name>
    <dbReference type="NCBI Taxonomy" id="200324"/>
    <lineage>
        <taxon>Eukaryota</taxon>
        <taxon>Fungi</taxon>
        <taxon>Dikarya</taxon>
        <taxon>Basidiomycota</taxon>
        <taxon>Pucciniomycotina</taxon>
        <taxon>Pucciniomycetes</taxon>
        <taxon>Pucciniales</taxon>
        <taxon>Pucciniaceae</taxon>
        <taxon>Puccinia</taxon>
    </lineage>
</organism>
<evidence type="ECO:0000313" key="2">
    <source>
        <dbReference type="EMBL" id="PLW42445.1"/>
    </source>
</evidence>
<accession>A0A2N5TB81</accession>
<dbReference type="PANTHER" id="PTHR46564">
    <property type="entry name" value="TRANSPOSASE"/>
    <property type="match status" value="1"/>
</dbReference>
<dbReference type="AlphaFoldDB" id="A0A2N5TB81"/>
<dbReference type="EMBL" id="PGCI01000078">
    <property type="protein sequence ID" value="PLW42445.1"/>
    <property type="molecule type" value="Genomic_DNA"/>
</dbReference>
<evidence type="ECO:0000313" key="1">
    <source>
        <dbReference type="EMBL" id="PLW22769.1"/>
    </source>
</evidence>
<name>A0A2N5TB81_9BASI</name>
<dbReference type="EMBL" id="PGCI01000653">
    <property type="protein sequence ID" value="PLW22769.1"/>
    <property type="molecule type" value="Genomic_DNA"/>
</dbReference>
<dbReference type="PANTHER" id="PTHR46564:SF1">
    <property type="entry name" value="TRANSPOSASE"/>
    <property type="match status" value="1"/>
</dbReference>
<comment type="caution">
    <text evidence="1">The sequence shown here is derived from an EMBL/GenBank/DDBJ whole genome shotgun (WGS) entry which is preliminary data.</text>
</comment>
<protein>
    <submittedName>
        <fullName evidence="1">Uncharacterized protein</fullName>
    </submittedName>
</protein>
<proteinExistence type="predicted"/>
<evidence type="ECO:0000313" key="3">
    <source>
        <dbReference type="Proteomes" id="UP000235392"/>
    </source>
</evidence>
<dbReference type="Proteomes" id="UP000235392">
    <property type="component" value="Unassembled WGS sequence"/>
</dbReference>
<gene>
    <name evidence="2" type="ORF">PCASD_04628</name>
    <name evidence="1" type="ORF">PCASD_14663</name>
</gene>
<reference evidence="1 3" key="1">
    <citation type="submission" date="2017-11" db="EMBL/GenBank/DDBJ databases">
        <title>De novo assembly and phasing of dikaryotic genomes from two isolates of Puccinia coronata f. sp. avenae, the causal agent of oat crown rust.</title>
        <authorList>
            <person name="Miller M.E."/>
            <person name="Zhang Y."/>
            <person name="Omidvar V."/>
            <person name="Sperschneider J."/>
            <person name="Schwessinger B."/>
            <person name="Raley C."/>
            <person name="Palmer J.M."/>
            <person name="Garnica D."/>
            <person name="Upadhyaya N."/>
            <person name="Rathjen J."/>
            <person name="Taylor J.M."/>
            <person name="Park R.F."/>
            <person name="Dodds P.N."/>
            <person name="Hirsch C.D."/>
            <person name="Kianian S.F."/>
            <person name="Figueroa M."/>
        </authorList>
    </citation>
    <scope>NUCLEOTIDE SEQUENCE [LARGE SCALE GENOMIC DNA]</scope>
    <source>
        <strain evidence="1">12SD80</strain>
    </source>
</reference>